<name>A0A8J2J0M9_9HEXA</name>
<dbReference type="PANTHER" id="PTHR46954">
    <property type="entry name" value="C2H2-TYPE DOMAIN-CONTAINING PROTEIN"/>
    <property type="match status" value="1"/>
</dbReference>
<dbReference type="PANTHER" id="PTHR46954:SF1">
    <property type="entry name" value="C2H2-TYPE DOMAIN-CONTAINING PROTEIN"/>
    <property type="match status" value="1"/>
</dbReference>
<dbReference type="AlphaFoldDB" id="A0A8J2J0M9"/>
<gene>
    <name evidence="1" type="ORF">AFUS01_LOCUS1530</name>
</gene>
<comment type="caution">
    <text evidence="1">The sequence shown here is derived from an EMBL/GenBank/DDBJ whole genome shotgun (WGS) entry which is preliminary data.</text>
</comment>
<proteinExistence type="predicted"/>
<sequence>MDGSVITRDTLLLNITGRRLWNLGLLRQQGFQLSRSALYLQFIAPAAKGSTERTRPSEEWIWKHVQQSQYLLQIVKCKNISCCSPPRTNLFDLLVDRFLPAPLLFRRGYRALKSRVKVHKPSNQTPDVEEEIEFVCEVDEVQTPI</sequence>
<dbReference type="OrthoDB" id="2433005at2759"/>
<evidence type="ECO:0000313" key="1">
    <source>
        <dbReference type="EMBL" id="CAG7663759.1"/>
    </source>
</evidence>
<dbReference type="EMBL" id="CAJVCH010008518">
    <property type="protein sequence ID" value="CAG7663759.1"/>
    <property type="molecule type" value="Genomic_DNA"/>
</dbReference>
<organism evidence="1 2">
    <name type="scientific">Allacma fusca</name>
    <dbReference type="NCBI Taxonomy" id="39272"/>
    <lineage>
        <taxon>Eukaryota</taxon>
        <taxon>Metazoa</taxon>
        <taxon>Ecdysozoa</taxon>
        <taxon>Arthropoda</taxon>
        <taxon>Hexapoda</taxon>
        <taxon>Collembola</taxon>
        <taxon>Symphypleona</taxon>
        <taxon>Sminthuridae</taxon>
        <taxon>Allacma</taxon>
    </lineage>
</organism>
<protein>
    <submittedName>
        <fullName evidence="1">Uncharacterized protein</fullName>
    </submittedName>
</protein>
<accession>A0A8J2J0M9</accession>
<evidence type="ECO:0000313" key="2">
    <source>
        <dbReference type="Proteomes" id="UP000708208"/>
    </source>
</evidence>
<keyword evidence="2" id="KW-1185">Reference proteome</keyword>
<dbReference type="Proteomes" id="UP000708208">
    <property type="component" value="Unassembled WGS sequence"/>
</dbReference>
<reference evidence="1" key="1">
    <citation type="submission" date="2021-06" db="EMBL/GenBank/DDBJ databases">
        <authorList>
            <person name="Hodson N. C."/>
            <person name="Mongue J. A."/>
            <person name="Jaron S. K."/>
        </authorList>
    </citation>
    <scope>NUCLEOTIDE SEQUENCE</scope>
</reference>